<accession>W3XMN3</accession>
<dbReference type="OMA" id="HFNEFTG"/>
<evidence type="ECO:0008006" key="4">
    <source>
        <dbReference type="Google" id="ProtNLM"/>
    </source>
</evidence>
<dbReference type="InParanoid" id="W3XMN3"/>
<reference evidence="3" key="1">
    <citation type="journal article" date="2015" name="BMC Genomics">
        <title>Genomic and transcriptomic analysis of the endophytic fungus Pestalotiopsis fici reveals its lifestyle and high potential for synthesis of natural products.</title>
        <authorList>
            <person name="Wang X."/>
            <person name="Zhang X."/>
            <person name="Liu L."/>
            <person name="Xiang M."/>
            <person name="Wang W."/>
            <person name="Sun X."/>
            <person name="Che Y."/>
            <person name="Guo L."/>
            <person name="Liu G."/>
            <person name="Guo L."/>
            <person name="Wang C."/>
            <person name="Yin W.B."/>
            <person name="Stadler M."/>
            <person name="Zhang X."/>
            <person name="Liu X."/>
        </authorList>
    </citation>
    <scope>NUCLEOTIDE SEQUENCE [LARGE SCALE GENOMIC DNA]</scope>
    <source>
        <strain evidence="3">W106-1 / CGMCC3.15140</strain>
    </source>
</reference>
<gene>
    <name evidence="2" type="ORF">PFICI_01062</name>
</gene>
<sequence>MVNVATLALYATAVLGAAIRRDVAETLADLQAIDASTNSLTSTINSWDGSVVGALTISSAATAVGDQIDAANDDASDESVASSEDSATIIAYITETGEPDIKASLDALVAREADFESVGVAAVVLSQLQTLKSKTDAYGATLLSITSTDQQDAASAALALLDSDFDTAITAFS</sequence>
<dbReference type="Pfam" id="PF12296">
    <property type="entry name" value="HsbA"/>
    <property type="match status" value="1"/>
</dbReference>
<feature type="chain" id="PRO_5004835988" description="Hydrophobic surface binding protein A" evidence="1">
    <location>
        <begin position="17"/>
        <end position="173"/>
    </location>
</feature>
<dbReference type="Gene3D" id="1.20.1280.140">
    <property type="match status" value="1"/>
</dbReference>
<name>W3XMN3_PESFW</name>
<evidence type="ECO:0000313" key="2">
    <source>
        <dbReference type="EMBL" id="ETS87234.1"/>
    </source>
</evidence>
<dbReference type="PANTHER" id="PTHR38123:SF1">
    <property type="entry name" value="HYDROPHOBIC SURFACE BINDING PROTEIN"/>
    <property type="match status" value="1"/>
</dbReference>
<feature type="signal peptide" evidence="1">
    <location>
        <begin position="1"/>
        <end position="16"/>
    </location>
</feature>
<dbReference type="GeneID" id="19266075"/>
<dbReference type="RefSeq" id="XP_007827834.1">
    <property type="nucleotide sequence ID" value="XM_007829643.1"/>
</dbReference>
<keyword evidence="1" id="KW-0732">Signal</keyword>
<dbReference type="HOGENOM" id="CLU_1571191_0_0_1"/>
<dbReference type="OrthoDB" id="3485059at2759"/>
<dbReference type="GO" id="GO:0005576">
    <property type="term" value="C:extracellular region"/>
    <property type="evidence" value="ECO:0007669"/>
    <property type="project" value="TreeGrafter"/>
</dbReference>
<protein>
    <recommendedName>
        <fullName evidence="4">Hydrophobic surface binding protein A</fullName>
    </recommendedName>
</protein>
<proteinExistence type="predicted"/>
<dbReference type="Proteomes" id="UP000030651">
    <property type="component" value="Unassembled WGS sequence"/>
</dbReference>
<dbReference type="PANTHER" id="PTHR38123">
    <property type="entry name" value="CELL WALL SERINE-THREONINE-RICH GALACTOMANNOPROTEIN MP1 (AFU_ORTHOLOGUE AFUA_4G03240)"/>
    <property type="match status" value="1"/>
</dbReference>
<organism evidence="2 3">
    <name type="scientific">Pestalotiopsis fici (strain W106-1 / CGMCC3.15140)</name>
    <dbReference type="NCBI Taxonomy" id="1229662"/>
    <lineage>
        <taxon>Eukaryota</taxon>
        <taxon>Fungi</taxon>
        <taxon>Dikarya</taxon>
        <taxon>Ascomycota</taxon>
        <taxon>Pezizomycotina</taxon>
        <taxon>Sordariomycetes</taxon>
        <taxon>Xylariomycetidae</taxon>
        <taxon>Amphisphaeriales</taxon>
        <taxon>Sporocadaceae</taxon>
        <taxon>Pestalotiopsis</taxon>
    </lineage>
</organism>
<dbReference type="InterPro" id="IPR021054">
    <property type="entry name" value="Cell_wall_mannoprotein_1"/>
</dbReference>
<evidence type="ECO:0000256" key="1">
    <source>
        <dbReference type="SAM" id="SignalP"/>
    </source>
</evidence>
<dbReference type="eggNOG" id="ENOG502SCF8">
    <property type="taxonomic scope" value="Eukaryota"/>
</dbReference>
<dbReference type="AlphaFoldDB" id="W3XMN3"/>
<evidence type="ECO:0000313" key="3">
    <source>
        <dbReference type="Proteomes" id="UP000030651"/>
    </source>
</evidence>
<dbReference type="KEGG" id="pfy:PFICI_01062"/>
<keyword evidence="3" id="KW-1185">Reference proteome</keyword>
<dbReference type="EMBL" id="KI912109">
    <property type="protein sequence ID" value="ETS87234.1"/>
    <property type="molecule type" value="Genomic_DNA"/>
</dbReference>